<dbReference type="PANTHER" id="PTHR21716">
    <property type="entry name" value="TRANSMEMBRANE PROTEIN"/>
    <property type="match status" value="1"/>
</dbReference>
<reference evidence="7 8" key="1">
    <citation type="journal article" date="2017" name="Int. J. Syst. Evol. Microbiol.">
        <title>Jeotgalibaca porci sp. nov. and Jeotgalibaca arthritidis sp. nov., isolated from pigs, and emended description of the genus Jeotgalibaca.</title>
        <authorList>
            <person name="Zamora L."/>
            <person name="Perez-Sancho M."/>
            <person name="Dominguez L."/>
            <person name="Fernandez-Garayzabal J.F."/>
            <person name="Vela A.I."/>
        </authorList>
    </citation>
    <scope>NUCLEOTIDE SEQUENCE [LARGE SCALE GENOMIC DNA]</scope>
    <source>
        <strain evidence="7 8">CECT 9157</strain>
    </source>
</reference>
<name>A0A6G7K818_9LACT</name>
<evidence type="ECO:0000256" key="6">
    <source>
        <dbReference type="SAM" id="Phobius"/>
    </source>
</evidence>
<organism evidence="7 8">
    <name type="scientific">Jeotgalibaca arthritidis</name>
    <dbReference type="NCBI Taxonomy" id="1868794"/>
    <lineage>
        <taxon>Bacteria</taxon>
        <taxon>Bacillati</taxon>
        <taxon>Bacillota</taxon>
        <taxon>Bacilli</taxon>
        <taxon>Lactobacillales</taxon>
        <taxon>Carnobacteriaceae</taxon>
        <taxon>Jeotgalibaca</taxon>
    </lineage>
</organism>
<sequence>MMRKGYMKDVLNAIMSGLVNYIKATLKLSALVYLILAIGLRLIGVDLWSLKALGIAFIDMIPILGSGIVMIPWAIIHFLIGNTTLAWQIGLLYIVIVVFRQIFEPVITGKAIGVRPLYTFLSTIVCMILFGPLGAILGAIIAVVIKSILEVRTFDEKGEPY</sequence>
<dbReference type="Proteomes" id="UP000501451">
    <property type="component" value="Chromosome"/>
</dbReference>
<proteinExistence type="inferred from homology"/>
<dbReference type="GO" id="GO:0016020">
    <property type="term" value="C:membrane"/>
    <property type="evidence" value="ECO:0007669"/>
    <property type="project" value="UniProtKB-SubCell"/>
</dbReference>
<dbReference type="KEGG" id="jar:G7057_01975"/>
<dbReference type="InterPro" id="IPR002549">
    <property type="entry name" value="AI-2E-like"/>
</dbReference>
<dbReference type="PANTHER" id="PTHR21716:SF68">
    <property type="entry name" value="TRANSPORT PROTEIN YTVI-RELATED"/>
    <property type="match status" value="1"/>
</dbReference>
<comment type="similarity">
    <text evidence="2">Belongs to the autoinducer-2 exporter (AI-2E) (TC 2.A.86) family.</text>
</comment>
<accession>A0A6G7K818</accession>
<dbReference type="AlphaFoldDB" id="A0A6G7K818"/>
<evidence type="ECO:0000256" key="1">
    <source>
        <dbReference type="ARBA" id="ARBA00004141"/>
    </source>
</evidence>
<comment type="subcellular location">
    <subcellularLocation>
        <location evidence="1">Membrane</location>
        <topology evidence="1">Multi-pass membrane protein</topology>
    </subcellularLocation>
</comment>
<keyword evidence="4 6" id="KW-1133">Transmembrane helix</keyword>
<evidence type="ECO:0000256" key="3">
    <source>
        <dbReference type="ARBA" id="ARBA00022692"/>
    </source>
</evidence>
<dbReference type="EMBL" id="CP049740">
    <property type="protein sequence ID" value="QII81361.1"/>
    <property type="molecule type" value="Genomic_DNA"/>
</dbReference>
<evidence type="ECO:0000313" key="8">
    <source>
        <dbReference type="Proteomes" id="UP000501451"/>
    </source>
</evidence>
<evidence type="ECO:0000256" key="5">
    <source>
        <dbReference type="ARBA" id="ARBA00023136"/>
    </source>
</evidence>
<dbReference type="GO" id="GO:0055085">
    <property type="term" value="P:transmembrane transport"/>
    <property type="evidence" value="ECO:0007669"/>
    <property type="project" value="TreeGrafter"/>
</dbReference>
<keyword evidence="5 6" id="KW-0472">Membrane</keyword>
<dbReference type="Pfam" id="PF01594">
    <property type="entry name" value="AI-2E_transport"/>
    <property type="match status" value="1"/>
</dbReference>
<feature type="transmembrane region" description="Helical" evidence="6">
    <location>
        <begin position="85"/>
        <end position="103"/>
    </location>
</feature>
<protein>
    <submittedName>
        <fullName evidence="7">AI-2E family transporter</fullName>
    </submittedName>
</protein>
<evidence type="ECO:0000256" key="4">
    <source>
        <dbReference type="ARBA" id="ARBA00022989"/>
    </source>
</evidence>
<feature type="transmembrane region" description="Helical" evidence="6">
    <location>
        <begin position="21"/>
        <end position="43"/>
    </location>
</feature>
<keyword evidence="3 6" id="KW-0812">Transmembrane</keyword>
<keyword evidence="8" id="KW-1185">Reference proteome</keyword>
<feature type="transmembrane region" description="Helical" evidence="6">
    <location>
        <begin position="118"/>
        <end position="145"/>
    </location>
</feature>
<feature type="transmembrane region" description="Helical" evidence="6">
    <location>
        <begin position="55"/>
        <end position="78"/>
    </location>
</feature>
<evidence type="ECO:0000256" key="2">
    <source>
        <dbReference type="ARBA" id="ARBA00009773"/>
    </source>
</evidence>
<evidence type="ECO:0000313" key="7">
    <source>
        <dbReference type="EMBL" id="QII81361.1"/>
    </source>
</evidence>
<gene>
    <name evidence="7" type="ORF">G7057_01975</name>
</gene>